<proteinExistence type="predicted"/>
<dbReference type="AlphaFoldDB" id="A0A327JEF1"/>
<organism evidence="2 3">
    <name type="scientific">Rhodobium orientis</name>
    <dbReference type="NCBI Taxonomy" id="34017"/>
    <lineage>
        <taxon>Bacteria</taxon>
        <taxon>Pseudomonadati</taxon>
        <taxon>Pseudomonadota</taxon>
        <taxon>Alphaproteobacteria</taxon>
        <taxon>Hyphomicrobiales</taxon>
        <taxon>Rhodobiaceae</taxon>
        <taxon>Rhodobium</taxon>
    </lineage>
</organism>
<protein>
    <submittedName>
        <fullName evidence="2">Transfer Agent</fullName>
    </submittedName>
</protein>
<gene>
    <name evidence="2" type="ORF">CH339_20860</name>
</gene>
<dbReference type="OrthoDB" id="7206814at2"/>
<feature type="region of interest" description="Disordered" evidence="1">
    <location>
        <begin position="103"/>
        <end position="125"/>
    </location>
</feature>
<evidence type="ECO:0000256" key="1">
    <source>
        <dbReference type="SAM" id="MobiDB-lite"/>
    </source>
</evidence>
<evidence type="ECO:0000313" key="2">
    <source>
        <dbReference type="EMBL" id="RAI24837.1"/>
    </source>
</evidence>
<keyword evidence="3" id="KW-1185">Reference proteome</keyword>
<dbReference type="Pfam" id="PF11836">
    <property type="entry name" value="Phage_TAC_11"/>
    <property type="match status" value="1"/>
</dbReference>
<accession>A0A327JEF1</accession>
<sequence>MVNRHRGEIEAVLDGRPRVLCLTLGALAELEAAFAVDDLAGLAERFATGRLSATDLTKVIGAGLRGAGETVSDADVAKMTADGSATGFARIAADLLKATFGTREVREGEGASEGSPGKNPPPPRP</sequence>
<name>A0A327JEF1_9HYPH</name>
<reference evidence="2 3" key="1">
    <citation type="submission" date="2017-07" db="EMBL/GenBank/DDBJ databases">
        <title>Draft Genome Sequences of Select Purple Nonsulfur Bacteria.</title>
        <authorList>
            <person name="Lasarre B."/>
            <person name="Mckinlay J.B."/>
        </authorList>
    </citation>
    <scope>NUCLEOTIDE SEQUENCE [LARGE SCALE GENOMIC DNA]</scope>
    <source>
        <strain evidence="2 3">DSM 11290</strain>
    </source>
</reference>
<dbReference type="RefSeq" id="WP_111436339.1">
    <property type="nucleotide sequence ID" value="NZ_JACIGG010000024.1"/>
</dbReference>
<dbReference type="InterPro" id="IPR021791">
    <property type="entry name" value="Phage_TAC_11"/>
</dbReference>
<evidence type="ECO:0000313" key="3">
    <source>
        <dbReference type="Proteomes" id="UP000249299"/>
    </source>
</evidence>
<dbReference type="Proteomes" id="UP000249299">
    <property type="component" value="Unassembled WGS sequence"/>
</dbReference>
<dbReference type="EMBL" id="NPEV01000065">
    <property type="protein sequence ID" value="RAI24837.1"/>
    <property type="molecule type" value="Genomic_DNA"/>
</dbReference>
<comment type="caution">
    <text evidence="2">The sequence shown here is derived from an EMBL/GenBank/DDBJ whole genome shotgun (WGS) entry which is preliminary data.</text>
</comment>